<evidence type="ECO:0000256" key="3">
    <source>
        <dbReference type="ARBA" id="ARBA00010358"/>
    </source>
</evidence>
<keyword evidence="12" id="KW-0143">Chaperone</keyword>
<keyword evidence="8" id="KW-0442">Lipid degradation</keyword>
<evidence type="ECO:0000313" key="18">
    <source>
        <dbReference type="Proteomes" id="UP001501337"/>
    </source>
</evidence>
<keyword evidence="7" id="KW-0812">Transmembrane</keyword>
<keyword evidence="11" id="KW-0472">Membrane</keyword>
<comment type="subcellular location">
    <subcellularLocation>
        <location evidence="2">Cell inner membrane</location>
        <topology evidence="2">Single-pass membrane protein</topology>
        <orientation evidence="2">Periplasmic side</orientation>
    </subcellularLocation>
</comment>
<evidence type="ECO:0000256" key="16">
    <source>
        <dbReference type="SAM" id="MobiDB-lite"/>
    </source>
</evidence>
<keyword evidence="6" id="KW-0997">Cell inner membrane</keyword>
<keyword evidence="5" id="KW-1003">Cell membrane</keyword>
<evidence type="ECO:0000256" key="1">
    <source>
        <dbReference type="ARBA" id="ARBA00003280"/>
    </source>
</evidence>
<evidence type="ECO:0000256" key="13">
    <source>
        <dbReference type="ARBA" id="ARBA00030948"/>
    </source>
</evidence>
<sequence>MLVVALLVLGLGLLFVVILFFSRSENTAPEHNAPTHRPQPVEPPTPMSPESAGNIAQSRLPPSTDERLGSKDGLSAARTAAQSGAQLQDADIEHLSDVFRNSVYPSFQDGFQLDRDGRAAIDVFVASMPDGLNNTDLGAVASIIKAQLPAAEAEELAFIITQLYRLEQEETRIMNEGEPVTTMAGQLAAQKRLTQLRDEWFGPELSALLFSETDIAQSSSGDNTADHHAGGANSEDLSEALVQKQAELADIESDWEQRYQKFRTEKQLIVNAGLDQAEKDRQIDLLFRQHYSDQELEAAQAFDRSRD</sequence>
<feature type="region of interest" description="Disordered" evidence="16">
    <location>
        <begin position="217"/>
        <end position="239"/>
    </location>
</feature>
<dbReference type="Pfam" id="PF03280">
    <property type="entry name" value="Lipase_chap"/>
    <property type="match status" value="1"/>
</dbReference>
<keyword evidence="18" id="KW-1185">Reference proteome</keyword>
<protein>
    <recommendedName>
        <fullName evidence="4">Lipase chaperone</fullName>
    </recommendedName>
    <alternativeName>
        <fullName evidence="15">Lipase foldase</fullName>
    </alternativeName>
    <alternativeName>
        <fullName evidence="13">Lipase helper protein</fullName>
    </alternativeName>
    <alternativeName>
        <fullName evidence="14">Lipase modulator</fullName>
    </alternativeName>
</protein>
<evidence type="ECO:0000256" key="8">
    <source>
        <dbReference type="ARBA" id="ARBA00022963"/>
    </source>
</evidence>
<dbReference type="Proteomes" id="UP001501337">
    <property type="component" value="Unassembled WGS sequence"/>
</dbReference>
<dbReference type="SUPFAM" id="SSF158855">
    <property type="entry name" value="Lipase chaperone-like"/>
    <property type="match status" value="1"/>
</dbReference>
<evidence type="ECO:0000256" key="5">
    <source>
        <dbReference type="ARBA" id="ARBA00022475"/>
    </source>
</evidence>
<evidence type="ECO:0000256" key="14">
    <source>
        <dbReference type="ARBA" id="ARBA00031542"/>
    </source>
</evidence>
<evidence type="ECO:0000313" key="17">
    <source>
        <dbReference type="EMBL" id="GAA3965494.1"/>
    </source>
</evidence>
<keyword evidence="10" id="KW-0443">Lipid metabolism</keyword>
<organism evidence="17 18">
    <name type="scientific">Allohahella marinimesophila</name>
    <dbReference type="NCBI Taxonomy" id="1054972"/>
    <lineage>
        <taxon>Bacteria</taxon>
        <taxon>Pseudomonadati</taxon>
        <taxon>Pseudomonadota</taxon>
        <taxon>Gammaproteobacteria</taxon>
        <taxon>Oceanospirillales</taxon>
        <taxon>Hahellaceae</taxon>
        <taxon>Allohahella</taxon>
    </lineage>
</organism>
<dbReference type="InterPro" id="IPR004961">
    <property type="entry name" value="Lipase_chaperone"/>
</dbReference>
<evidence type="ECO:0000256" key="15">
    <source>
        <dbReference type="ARBA" id="ARBA00033028"/>
    </source>
</evidence>
<evidence type="ECO:0000256" key="6">
    <source>
        <dbReference type="ARBA" id="ARBA00022519"/>
    </source>
</evidence>
<evidence type="ECO:0000256" key="12">
    <source>
        <dbReference type="ARBA" id="ARBA00023186"/>
    </source>
</evidence>
<feature type="region of interest" description="Disordered" evidence="16">
    <location>
        <begin position="28"/>
        <end position="82"/>
    </location>
</feature>
<gene>
    <name evidence="17" type="ORF">GCM10022278_24140</name>
</gene>
<comment type="similarity">
    <text evidence="3">Belongs to the lipase chaperone family.</text>
</comment>
<keyword evidence="9" id="KW-1133">Transmembrane helix</keyword>
<dbReference type="EMBL" id="BAABBO010000010">
    <property type="protein sequence ID" value="GAA3965494.1"/>
    <property type="molecule type" value="Genomic_DNA"/>
</dbReference>
<reference evidence="18" key="1">
    <citation type="journal article" date="2019" name="Int. J. Syst. Evol. Microbiol.">
        <title>The Global Catalogue of Microorganisms (GCM) 10K type strain sequencing project: providing services to taxonomists for standard genome sequencing and annotation.</title>
        <authorList>
            <consortium name="The Broad Institute Genomics Platform"/>
            <consortium name="The Broad Institute Genome Sequencing Center for Infectious Disease"/>
            <person name="Wu L."/>
            <person name="Ma J."/>
        </authorList>
    </citation>
    <scope>NUCLEOTIDE SEQUENCE [LARGE SCALE GENOMIC DNA]</scope>
    <source>
        <strain evidence="18">JCM 17555</strain>
    </source>
</reference>
<evidence type="ECO:0000256" key="2">
    <source>
        <dbReference type="ARBA" id="ARBA00004383"/>
    </source>
</evidence>
<evidence type="ECO:0000256" key="11">
    <source>
        <dbReference type="ARBA" id="ARBA00023136"/>
    </source>
</evidence>
<evidence type="ECO:0000256" key="7">
    <source>
        <dbReference type="ARBA" id="ARBA00022692"/>
    </source>
</evidence>
<name>A0ABP7PHZ5_9GAMM</name>
<comment type="caution">
    <text evidence="17">The sequence shown here is derived from an EMBL/GenBank/DDBJ whole genome shotgun (WGS) entry which is preliminary data.</text>
</comment>
<evidence type="ECO:0000256" key="4">
    <source>
        <dbReference type="ARBA" id="ARBA00019692"/>
    </source>
</evidence>
<evidence type="ECO:0000256" key="10">
    <source>
        <dbReference type="ARBA" id="ARBA00023098"/>
    </source>
</evidence>
<accession>A0ABP7PHZ5</accession>
<comment type="function">
    <text evidence="1">May be involved in the folding of the extracellular lipase during its passage through the periplasm.</text>
</comment>
<proteinExistence type="inferred from homology"/>
<evidence type="ECO:0000256" key="9">
    <source>
        <dbReference type="ARBA" id="ARBA00022989"/>
    </source>
</evidence>